<evidence type="ECO:0000259" key="5">
    <source>
        <dbReference type="PROSITE" id="PS50011"/>
    </source>
</evidence>
<comment type="similarity">
    <text evidence="1">Belongs to the TRAFAC class dynamin-like GTPase superfamily. Very large inducible GTPase (VLIG) family.</text>
</comment>
<evidence type="ECO:0000256" key="3">
    <source>
        <dbReference type="SAM" id="Coils"/>
    </source>
</evidence>
<dbReference type="Pfam" id="PF25496">
    <property type="entry name" value="URGCP"/>
    <property type="match status" value="1"/>
</dbReference>
<dbReference type="Proteomes" id="UP000439903">
    <property type="component" value="Unassembled WGS sequence"/>
</dbReference>
<dbReference type="OrthoDB" id="1597724at2759"/>
<protein>
    <submittedName>
        <fullName evidence="7">Interferon-induced very large GTPase 1-like</fullName>
    </submittedName>
</protein>
<dbReference type="InterPro" id="IPR011990">
    <property type="entry name" value="TPR-like_helical_dom_sf"/>
</dbReference>
<dbReference type="InterPro" id="IPR000719">
    <property type="entry name" value="Prot_kinase_dom"/>
</dbReference>
<feature type="coiled-coil region" evidence="3">
    <location>
        <begin position="1394"/>
        <end position="1421"/>
    </location>
</feature>
<dbReference type="PANTHER" id="PTHR14819">
    <property type="entry name" value="GTP-BINDING"/>
    <property type="match status" value="1"/>
</dbReference>
<dbReference type="SMART" id="SM00028">
    <property type="entry name" value="TPR"/>
    <property type="match status" value="2"/>
</dbReference>
<evidence type="ECO:0000313" key="8">
    <source>
        <dbReference type="Proteomes" id="UP000439903"/>
    </source>
</evidence>
<organism evidence="7 8">
    <name type="scientific">Gigaspora margarita</name>
    <dbReference type="NCBI Taxonomy" id="4874"/>
    <lineage>
        <taxon>Eukaryota</taxon>
        <taxon>Fungi</taxon>
        <taxon>Fungi incertae sedis</taxon>
        <taxon>Mucoromycota</taxon>
        <taxon>Glomeromycotina</taxon>
        <taxon>Glomeromycetes</taxon>
        <taxon>Diversisporales</taxon>
        <taxon>Gigasporaceae</taxon>
        <taxon>Gigaspora</taxon>
    </lineage>
</organism>
<comment type="similarity">
    <text evidence="2">Belongs to the protein kinase superfamily. TKL Ser/Thr protein kinase family. ROCO subfamily.</text>
</comment>
<dbReference type="InterPro" id="IPR030383">
    <property type="entry name" value="G_VLIG_dom"/>
</dbReference>
<dbReference type="Gene3D" id="3.40.50.300">
    <property type="entry name" value="P-loop containing nucleotide triphosphate hydrolases"/>
    <property type="match status" value="1"/>
</dbReference>
<evidence type="ECO:0000256" key="2">
    <source>
        <dbReference type="ARBA" id="ARBA00008171"/>
    </source>
</evidence>
<dbReference type="InterPro" id="IPR027417">
    <property type="entry name" value="P-loop_NTPase"/>
</dbReference>
<dbReference type="PRINTS" id="PR00109">
    <property type="entry name" value="TYRKINASE"/>
</dbReference>
<dbReference type="Gene3D" id="1.10.510.10">
    <property type="entry name" value="Transferase(Phosphotransferase) domain 1"/>
    <property type="match status" value="1"/>
</dbReference>
<keyword evidence="8" id="KW-1185">Reference proteome</keyword>
<gene>
    <name evidence="7" type="ORF">F8M41_013429</name>
</gene>
<dbReference type="GO" id="GO:0005524">
    <property type="term" value="F:ATP binding"/>
    <property type="evidence" value="ECO:0007669"/>
    <property type="project" value="InterPro"/>
</dbReference>
<dbReference type="GO" id="GO:0005525">
    <property type="term" value="F:GTP binding"/>
    <property type="evidence" value="ECO:0007669"/>
    <property type="project" value="InterPro"/>
</dbReference>
<feature type="domain" description="VLIG-type G" evidence="6">
    <location>
        <begin position="1054"/>
        <end position="1297"/>
    </location>
</feature>
<feature type="region of interest" description="Disordered" evidence="4">
    <location>
        <begin position="508"/>
        <end position="547"/>
    </location>
</feature>
<dbReference type="PROSITE" id="PS50011">
    <property type="entry name" value="PROTEIN_KINASE_DOM"/>
    <property type="match status" value="1"/>
</dbReference>
<dbReference type="InterPro" id="IPR019734">
    <property type="entry name" value="TPR_rpt"/>
</dbReference>
<evidence type="ECO:0000256" key="4">
    <source>
        <dbReference type="SAM" id="MobiDB-lite"/>
    </source>
</evidence>
<evidence type="ECO:0000259" key="6">
    <source>
        <dbReference type="PROSITE" id="PS51717"/>
    </source>
</evidence>
<dbReference type="InterPro" id="IPR052986">
    <property type="entry name" value="VLIG_GTPase"/>
</dbReference>
<dbReference type="EMBL" id="WTPW01002722">
    <property type="protein sequence ID" value="KAF0369728.1"/>
    <property type="molecule type" value="Genomic_DNA"/>
</dbReference>
<sequence>MSLFQNGKKFEDYIPYGKIKKIFKEVYGAFSIIEPSKYNEIMVAVKIPEKINNKRKKNLSIDEIRKHDYFYCKYVINFRGITVLPNETANCLIMDYAENGNLHEYLSKHSLEQDIKLKMAINIAEGLFECHRHVHKIIHLNINSENILVDKNLELKVGGFGYDANGDLDDKETVRWAAPERFSEDPAMKKHYKENPELSDIYSYGLVLLEIAMNGVEPYRDMEINEIKEAKKGAEISINISDLNIPGSLEKIIKECCNSSPSERPALADIVLRLKNLHYKNSMENLEDDPEKLTKFYFAEEKYEFLVQHLSKLLEANERNVFMLKYRGAAYYFLKEYEKSDFDLTEAHFLEPNDPFTLKFLDIEPENVSALSHRGAIYRLFFKKIEKALEDLDKALEIDPNYEFALSERDKTYQAMNEINQSTAENKALKIHEKWHSIVGKELPLIEPQHYVKLGIVISPPKTLSAETHENVAAVLPYIRQKVKMWGVYILKAENFNDILIEYKDENDEKDKDKDDIDEEDKDEEDEDEESSDDESSDSESNDKNQKTIKKNRLSRFDCIATLFASAECTVAQDIFRTISQFPIAFPLLIPELDKAGKYKVMLPLFTGPIIKWETSNGIVENHLFKDPFKMIVAVRIGTSPKGKTTIINQLMSSNYMFTSCNEPGADYGIPHMVSGSIEFVWLTEETCGSGFWNNVIKNYYEKKEKEILLLANLHGNALDYPDQIEFLKQFPSRFLVFLMPGYDKTQKDKFKALIDEDKAKYIYVNPKKKGKNEANKIYTDKLIESKEIKKVYEMFKNILETNFVGSTIVANGLKMGKSFQFAGSTEFLESKRIVDFIVKRKCYHIKMKVMQLQQKQKEEFKNKLDLNKNKSNPNKNKSIPIKIWKKSTELQELMRLFADILALPINKRRQALSHLEREVSRLSMEESSESRCDAIRKRKDLNNLGIKNEQEKGKSIRDDIAKLWQKVDDTSLGIEHFFRELGHIYDIFSSESDDSKIIFANGPTKEKILKLPEYYADLLINGNTIELLDGDSMTIYESWFLAICKCINKRFPKLRIFVISIIGLQSSGKSTLLNALFACKFAVSVGRCTKGLFMRLLFLEKDLSDHLEVDAFILIDTEGLGAPEKMGESDSEKKDRRLATFAMGISNLTIINVLGESMKELTEILQIAIVTMTRLEKAGMSPDIIMVQHVPEKNELKLSEPEQRFREALRKALETVEKRDGEVGAQNLDCLGILDERIKSGKLLKLFAPFKDGATAYSQPSKKYHEDIVELYNSIISDCKKSKSKKNFLDWSNLITCYWDAVDHEDFAVQFKNLNEMYEFFKLKKQVANLKGIINKAFAKHKDLIKKCILKQCKHQKQSNEDSIDPIRKECQQLIKKIYDVSEFTKEECCKECKEVIEERGKLDKDLEDKKNEKSREETNQTIEKYIYQCRDSIYIELKQMADAILMRNKLSNTHHKFIDEQLEKVLKSHNELSDEKDREREAENIWKSLREKIKSENKDSTINVNVKIDKEVTEGYEHRGSKQFRNMYSANTFPNLSMINKYEASFVNNFLNSTPLQPNELISIQTQIGNTVDEVLSDIDCFRDGIVGDLILKIDEKLSTSGRKYKPGSKQIIHAYALHYFKERMNKIQDEWNKNNTPVGVLDQKEDEYLKKILTRLQYGRSHQSEGLIAGDYLLRAIQKKAIDTENTDRINYVLDKEDWVKDSERVRTKYFIELADKVHNNDKDKGVQHFLKPRESIEKWFKDKVNSVTREDQGKIYEKTFNTEFKYVRQSILNCNGYDDIKEFVDDYMSDNDIDYELNTEDDTIAQQNFNIVQDAIIKELDDGKRNGRYQLKDNLLLNPSESKDVMEKLGCTEPCFWCGALCCEPRGHVEGYGKWKIHRTNHQPRGLSGTHDMNSKELRTKACHDVSDDANMHYHEKIKKWKIAISEDFNDWEFKPLKYSDDLSVLMRWFFHELHEKLAESHNLKAANESDLNSDCKLDKDYNKIICALKTKLDQ</sequence>
<dbReference type="SUPFAM" id="SSF56112">
    <property type="entry name" value="Protein kinase-like (PK-like)"/>
    <property type="match status" value="1"/>
</dbReference>
<dbReference type="GO" id="GO:0004672">
    <property type="term" value="F:protein kinase activity"/>
    <property type="evidence" value="ECO:0007669"/>
    <property type="project" value="InterPro"/>
</dbReference>
<dbReference type="Gene3D" id="1.25.40.10">
    <property type="entry name" value="Tetratricopeptide repeat domain"/>
    <property type="match status" value="2"/>
</dbReference>
<accession>A0A8H3ZZA9</accession>
<keyword evidence="3" id="KW-0175">Coiled coil</keyword>
<dbReference type="Pfam" id="PF07714">
    <property type="entry name" value="PK_Tyr_Ser-Thr"/>
    <property type="match status" value="1"/>
</dbReference>
<dbReference type="InterPro" id="IPR001245">
    <property type="entry name" value="Ser-Thr/Tyr_kinase_cat_dom"/>
</dbReference>
<evidence type="ECO:0000313" key="7">
    <source>
        <dbReference type="EMBL" id="KAF0369728.1"/>
    </source>
</evidence>
<reference evidence="7 8" key="1">
    <citation type="journal article" date="2019" name="Environ. Microbiol.">
        <title>At the nexus of three kingdoms: the genome of the mycorrhizal fungus Gigaspora margarita provides insights into plant, endobacterial and fungal interactions.</title>
        <authorList>
            <person name="Venice F."/>
            <person name="Ghignone S."/>
            <person name="Salvioli di Fossalunga A."/>
            <person name="Amselem J."/>
            <person name="Novero M."/>
            <person name="Xianan X."/>
            <person name="Sedzielewska Toro K."/>
            <person name="Morin E."/>
            <person name="Lipzen A."/>
            <person name="Grigoriev I.V."/>
            <person name="Henrissat B."/>
            <person name="Martin F.M."/>
            <person name="Bonfante P."/>
        </authorList>
    </citation>
    <scope>NUCLEOTIDE SEQUENCE [LARGE SCALE GENOMIC DNA]</scope>
    <source>
        <strain evidence="7 8">BEG34</strain>
    </source>
</reference>
<name>A0A8H3ZZA9_GIGMA</name>
<proteinExistence type="inferred from homology"/>
<feature type="compositionally biased region" description="Acidic residues" evidence="4">
    <location>
        <begin position="516"/>
        <end position="540"/>
    </location>
</feature>
<dbReference type="SUPFAM" id="SSF52540">
    <property type="entry name" value="P-loop containing nucleoside triphosphate hydrolases"/>
    <property type="match status" value="1"/>
</dbReference>
<feature type="domain" description="Protein kinase" evidence="5">
    <location>
        <begin position="19"/>
        <end position="277"/>
    </location>
</feature>
<comment type="caution">
    <text evidence="7">The sequence shown here is derived from an EMBL/GenBank/DDBJ whole genome shotgun (WGS) entry which is preliminary data.</text>
</comment>
<dbReference type="Pfam" id="PF25683">
    <property type="entry name" value="URGCP_GTPase"/>
    <property type="match status" value="1"/>
</dbReference>
<dbReference type="PANTHER" id="PTHR14819:SF25">
    <property type="entry name" value="CHROMOSOME UNDETERMINED SCAFFOLD_52, WHOLE GENOME SHOTGUN SEQUENCE"/>
    <property type="match status" value="1"/>
</dbReference>
<dbReference type="PROSITE" id="PS51717">
    <property type="entry name" value="G_VLIG"/>
    <property type="match status" value="1"/>
</dbReference>
<dbReference type="InterPro" id="IPR011009">
    <property type="entry name" value="Kinase-like_dom_sf"/>
</dbReference>
<dbReference type="SUPFAM" id="SSF48452">
    <property type="entry name" value="TPR-like"/>
    <property type="match status" value="1"/>
</dbReference>
<dbReference type="InterPro" id="IPR057365">
    <property type="entry name" value="URGCP"/>
</dbReference>
<evidence type="ECO:0000256" key="1">
    <source>
        <dbReference type="ARBA" id="ARBA00006828"/>
    </source>
</evidence>